<dbReference type="OrthoDB" id="342024at2759"/>
<evidence type="ECO:0000256" key="1">
    <source>
        <dbReference type="ARBA" id="ARBA00004496"/>
    </source>
</evidence>
<gene>
    <name evidence="7" type="ORF">I7I52_10707</name>
</gene>
<dbReference type="VEuPathDB" id="FungiDB:I7I52_10707"/>
<evidence type="ECO:0000256" key="2">
    <source>
        <dbReference type="ARBA" id="ARBA00022490"/>
    </source>
</evidence>
<reference evidence="7 8" key="1">
    <citation type="submission" date="2021-01" db="EMBL/GenBank/DDBJ databases">
        <title>Chromosome-level genome assembly of a human fungal pathogen reveals clustering of transcriptionally co-regulated genes.</title>
        <authorList>
            <person name="Voorhies M."/>
            <person name="Cohen S."/>
            <person name="Shea T.P."/>
            <person name="Petrus S."/>
            <person name="Munoz J.F."/>
            <person name="Poplawski S."/>
            <person name="Goldman W.E."/>
            <person name="Michael T."/>
            <person name="Cuomo C.A."/>
            <person name="Sil A."/>
            <person name="Beyhan S."/>
        </authorList>
    </citation>
    <scope>NUCLEOTIDE SEQUENCE [LARGE SCALE GENOMIC DNA]</scope>
    <source>
        <strain evidence="7 8">G184AR</strain>
    </source>
</reference>
<name>A0A8H7Z2Y1_AJECA</name>
<accession>A0A8H7Z2Y1</accession>
<dbReference type="AlphaFoldDB" id="A0A8H7Z2Y1"/>
<evidence type="ECO:0000256" key="3">
    <source>
        <dbReference type="ARBA" id="ARBA00022801"/>
    </source>
</evidence>
<dbReference type="Pfam" id="PF08938">
    <property type="entry name" value="HBS1_N"/>
    <property type="match status" value="1"/>
</dbReference>
<organism evidence="7 8">
    <name type="scientific">Ajellomyces capsulatus</name>
    <name type="common">Darling's disease fungus</name>
    <name type="synonym">Histoplasma capsulatum</name>
    <dbReference type="NCBI Taxonomy" id="5037"/>
    <lineage>
        <taxon>Eukaryota</taxon>
        <taxon>Fungi</taxon>
        <taxon>Dikarya</taxon>
        <taxon>Ascomycota</taxon>
        <taxon>Pezizomycotina</taxon>
        <taxon>Eurotiomycetes</taxon>
        <taxon>Eurotiomycetidae</taxon>
        <taxon>Onygenales</taxon>
        <taxon>Ajellomycetaceae</taxon>
        <taxon>Histoplasma</taxon>
    </lineage>
</organism>
<keyword evidence="2" id="KW-0963">Cytoplasm</keyword>
<keyword evidence="4" id="KW-0648">Protein biosynthesis</keyword>
<feature type="region of interest" description="Disordered" evidence="5">
    <location>
        <begin position="1"/>
        <end position="54"/>
    </location>
</feature>
<comment type="subcellular location">
    <subcellularLocation>
        <location evidence="1">Cytoplasm</location>
    </subcellularLocation>
</comment>
<evidence type="ECO:0000313" key="8">
    <source>
        <dbReference type="Proteomes" id="UP000670092"/>
    </source>
</evidence>
<dbReference type="GO" id="GO:0016787">
    <property type="term" value="F:hydrolase activity"/>
    <property type="evidence" value="ECO:0007669"/>
    <property type="project" value="UniProtKB-KW"/>
</dbReference>
<evidence type="ECO:0000313" key="7">
    <source>
        <dbReference type="EMBL" id="KAG5300164.1"/>
    </source>
</evidence>
<dbReference type="EMBL" id="JAEVHI010000002">
    <property type="protein sequence ID" value="KAG5300164.1"/>
    <property type="molecule type" value="Genomic_DNA"/>
</dbReference>
<dbReference type="GO" id="GO:0005737">
    <property type="term" value="C:cytoplasm"/>
    <property type="evidence" value="ECO:0007669"/>
    <property type="project" value="UniProtKB-SubCell"/>
</dbReference>
<feature type="domain" description="HBS1-like protein N-terminal" evidence="6">
    <location>
        <begin position="12"/>
        <end position="88"/>
    </location>
</feature>
<evidence type="ECO:0000256" key="5">
    <source>
        <dbReference type="SAM" id="MobiDB-lite"/>
    </source>
</evidence>
<comment type="caution">
    <text evidence="7">The sequence shown here is derived from an EMBL/GenBank/DDBJ whole genome shotgun (WGS) entry which is preliminary data.</text>
</comment>
<dbReference type="Proteomes" id="UP000670092">
    <property type="component" value="Unassembled WGS sequence"/>
</dbReference>
<dbReference type="GO" id="GO:0003746">
    <property type="term" value="F:translation elongation factor activity"/>
    <property type="evidence" value="ECO:0007669"/>
    <property type="project" value="UniProtKB-KW"/>
</dbReference>
<proteinExistence type="predicted"/>
<dbReference type="InterPro" id="IPR015033">
    <property type="entry name" value="HBS1-like_N"/>
</dbReference>
<evidence type="ECO:0000256" key="4">
    <source>
        <dbReference type="ARBA" id="ARBA00022917"/>
    </source>
</evidence>
<keyword evidence="7" id="KW-0251">Elongation factor</keyword>
<protein>
    <submittedName>
        <fullName evidence="7">Elongation factor Tu GTP binding domain-containing protein</fullName>
    </submittedName>
</protein>
<keyword evidence="3" id="KW-0378">Hydrolase</keyword>
<evidence type="ECO:0000259" key="6">
    <source>
        <dbReference type="Pfam" id="PF08938"/>
    </source>
</evidence>
<sequence>MSRNRVKNIAYDHDDFASDDDNDSNDMTPEDREQMQQGSAQVRQLLDTDTPPVPASDEEIWEALWYYYYDVEKVVGFLRKKYTPKTPKKQQQQQQVKVKEPSPDDIVIKARESAKGLFSIRTVAANTR</sequence>
<feature type="region of interest" description="Disordered" evidence="5">
    <location>
        <begin position="83"/>
        <end position="103"/>
    </location>
</feature>